<sequence>MNLSVSNSTPSSPIEGGFKFNVYNDPWDGQAASSGSAPIPSMVSRQSIAPLTYGLASTQHGVRPNMNNRARNESRKLLSHVLLQLANRRKPPSVVEALTNASYDPSERGLGALAVSFKEAVKGMKSEKKPDRANTLQGDDSDEETSDTFTTDETIDLMLQLEDVLTMSLAQGWMIFDDRPNWQETIEEDGMKLASSFRRSRQSFRAGGKRSRSSSPQKNQIEVPQLLSVCISILASVVSEDCRYRVASPRPSRPPNMLQALTLNIAQFLAHTHRHDPEVIAQISFAMIPAFSAFEPQMHIRLITFFDISIIRGALFSLKLLQGQSILQTPPASALDPFESQEPPVVSIQIEEVQPDNASAQPTKLSQPSGQIQSTNNPQQHAHIYHLAFVIPPLLSAIFDSLEVQDGNMDLTIPPVLLLLVKGMASFKADLYNDLLEIIAFRGQKARKLAVAFLARLWPRAVGHSTISSPFSPPESWEARRPRIVDVHTHQFTSWFMDSPRPRLRTTELRDDCRSCSEPVAGFCLMCTLCMAIVHLDCYDYPEGNSQIQYCMADDARVQRIAMYRFCDLKPNGDPQSEGISVHGHHLRPANWFTMCLCFACKQPLWGCSMQGFRCVQCSIPIHVHCTSALGALSHCDTIAVTSTEMTITLDALRQSCLNSFPILNTPKEQLETYGHEEISIFREVLRTQVQLLENGKLMGSMSVSSTGWLSNSTEFELHRVLAICEQLFASKLRCTSLTEQYMEDTNSVHNRPSVLFNLSYMEFIGASVKASEPQSPNRMASGFLNVDHLNDDGDKTDGFTYESVPLLHIRNILEIDFAIHSDDAAKLLVNQLLQLGFIDRKDHQLVPFDDVVQERDVECIFPLPLGLDLSLNVEILVSAIESCLTDLDLASNEFGFLLLTRKFWPNGLASEYGLTRLAGRIISWILDEDDKLAIILREYIAKQNSLPGMRTSRYVPVWPSHSDNRPAPSANLMSNGGDFVVARRALLSRFAVPWLLELHDLDPMLYCRIIFQHCIQAADDHEFEVGLSMVNKDPSSTRYETILRAIIKLSQSSVIFTSFDEILLQSMQIVVAGSPLDKPSASIYKLFSNETEGSQRGTAYAEVTPGQLDKQNLLFMDSFRVILTHAKQSPEGLETCLAILPLVVKSGIIISTTFFKDVLDLIDAAHLSFLSHVEMLLKAITFTLWLRSIGRQDLQVVIASLHAKFSPHFADALTTSDPSLALSVLRHSFAACLLIYGCERPSLIENGFVTRSDADAQPSRRKFTTRGSEVMDPIFIDPLMLSALQLYVETDSQEVLCFVAKFFHSFIMESPYLEGFEVDNFVLQNGKLIANCVWAAYDIQREDIAAVRTHLLLRNIVIDSDPFEDIIETSLDPNGSPKEKRLSAINRIFRIVSDVLSPAFFVEGRQWRSSVVPIFYHYFSTLWSDPTEEVRLAVKVFSASLLPAHFDMISLCWDEALVKAPISERLRLLSFLIQLRPHFPTWGFLSWSSIIEALTEFDYDTNTSVESPEYRMSAVDPDMANLRVSILLLGMQMLADGIEIDSFFLMKLKVQFVQMAGFINITVMPTPSGRSFYLRFGDIPEISETCYPCIEELVHVLDSPHQTKTPLSALGLPDDSDDKTASILVGSLFIDAALCALSTIKDLPILPVLTLKSLLEALYIIVHKCDFEDAMFSHMQPLLRRAVLRAVEVLSKEDMSYELRQLAMTITQTCIKKWHSILGASVPAILDTVTTEVAGQVRHSQDPLVVQGKLLIGTTLHTFSQNGLLLSLLRRPLQPQFFTVLKQVFAPSGSESNSSPNSICDQLIRDTLIRVIDIDAASMQTVLPNVCTFIDVVHSQGYTFETILFVGQQLTQLARRLSDGTIAAADPSPLITISAILIQNNKRHSRELLPYVDTVLRVSLNRLNIQTEPLLRLIEVALAHKSKSTDAFAGGSTDIINILFEILLDGLKMKTKMPPLTIKCLIEALLLADLYSSLQAGARDTLFKSAVDDSFTFLQNHSWNEENIDNDFKAVAAAATLFLHEINRNAAVFLKFVEQGPERTPKGLLNIRSWNVLLLVALQEEKDDWLSLLHSHFNAFSHTFSSMMRSYSNSGISSPAAAATDVNQAHIAMKLWLMLANLRSWHGGETIIAAIWNELWASYESFLDVVETEAQVGLYPTLISLAATSVADLLMYLRSLRSSAALDVSSHLAILARMKAITRADSSATKIVRAMRSLSEPPPEVPANVALDQIAKELVAAEKIRVMESKKTGDHRIMGGDRSRREGR</sequence>
<feature type="domain" description="Phorbol-ester/DAG-type" evidence="4">
    <location>
        <begin position="584"/>
        <end position="636"/>
    </location>
</feature>
<protein>
    <recommendedName>
        <fullName evidence="4">Phorbol-ester/DAG-type domain-containing protein</fullName>
    </recommendedName>
</protein>
<dbReference type="PROSITE" id="PS00479">
    <property type="entry name" value="ZF_DAG_PE_1"/>
    <property type="match status" value="1"/>
</dbReference>
<dbReference type="OrthoDB" id="6270916at2759"/>
<dbReference type="PROSITE" id="PS50081">
    <property type="entry name" value="ZF_DAG_PE_2"/>
    <property type="match status" value="1"/>
</dbReference>
<dbReference type="InterPro" id="IPR046349">
    <property type="entry name" value="C1-like_sf"/>
</dbReference>
<comment type="caution">
    <text evidence="5">The sequence shown here is derived from an EMBL/GenBank/DDBJ whole genome shotgun (WGS) entry which is preliminary data.</text>
</comment>
<dbReference type="GO" id="GO:0046872">
    <property type="term" value="F:metal ion binding"/>
    <property type="evidence" value="ECO:0007669"/>
    <property type="project" value="UniProtKB-KW"/>
</dbReference>
<feature type="compositionally biased region" description="Basic and acidic residues" evidence="3">
    <location>
        <begin position="122"/>
        <end position="132"/>
    </location>
</feature>
<evidence type="ECO:0000256" key="1">
    <source>
        <dbReference type="ARBA" id="ARBA00022723"/>
    </source>
</evidence>
<organism evidence="5 6">
    <name type="scientific">Crepidotus variabilis</name>
    <dbReference type="NCBI Taxonomy" id="179855"/>
    <lineage>
        <taxon>Eukaryota</taxon>
        <taxon>Fungi</taxon>
        <taxon>Dikarya</taxon>
        <taxon>Basidiomycota</taxon>
        <taxon>Agaricomycotina</taxon>
        <taxon>Agaricomycetes</taxon>
        <taxon>Agaricomycetidae</taxon>
        <taxon>Agaricales</taxon>
        <taxon>Agaricineae</taxon>
        <taxon>Crepidotaceae</taxon>
        <taxon>Crepidotus</taxon>
    </lineage>
</organism>
<feature type="region of interest" description="Disordered" evidence="3">
    <location>
        <begin position="197"/>
        <end position="219"/>
    </location>
</feature>
<evidence type="ECO:0000313" key="6">
    <source>
        <dbReference type="Proteomes" id="UP000807306"/>
    </source>
</evidence>
<evidence type="ECO:0000259" key="4">
    <source>
        <dbReference type="PROSITE" id="PS50081"/>
    </source>
</evidence>
<gene>
    <name evidence="5" type="ORF">CPB83DRAFT_806739</name>
</gene>
<dbReference type="InterPro" id="IPR002219">
    <property type="entry name" value="PKC_DAG/PE"/>
</dbReference>
<keyword evidence="6" id="KW-1185">Reference proteome</keyword>
<keyword evidence="1" id="KW-0479">Metal-binding</keyword>
<feature type="region of interest" description="Disordered" evidence="3">
    <location>
        <begin position="122"/>
        <end position="148"/>
    </location>
</feature>
<keyword evidence="2" id="KW-0862">Zinc</keyword>
<evidence type="ECO:0000256" key="3">
    <source>
        <dbReference type="SAM" id="MobiDB-lite"/>
    </source>
</evidence>
<evidence type="ECO:0000313" key="5">
    <source>
        <dbReference type="EMBL" id="KAF9533011.1"/>
    </source>
</evidence>
<dbReference type="SUPFAM" id="SSF57889">
    <property type="entry name" value="Cysteine-rich domain"/>
    <property type="match status" value="1"/>
</dbReference>
<accession>A0A9P6JU21</accession>
<dbReference type="Gene3D" id="3.30.60.20">
    <property type="match status" value="1"/>
</dbReference>
<feature type="region of interest" description="Disordered" evidence="3">
    <location>
        <begin position="357"/>
        <end position="376"/>
    </location>
</feature>
<proteinExistence type="predicted"/>
<dbReference type="CDD" id="cd00029">
    <property type="entry name" value="C1"/>
    <property type="match status" value="1"/>
</dbReference>
<reference evidence="5" key="1">
    <citation type="submission" date="2020-11" db="EMBL/GenBank/DDBJ databases">
        <authorList>
            <consortium name="DOE Joint Genome Institute"/>
            <person name="Ahrendt S."/>
            <person name="Riley R."/>
            <person name="Andreopoulos W."/>
            <person name="Labutti K."/>
            <person name="Pangilinan J."/>
            <person name="Ruiz-Duenas F.J."/>
            <person name="Barrasa J.M."/>
            <person name="Sanchez-Garcia M."/>
            <person name="Camarero S."/>
            <person name="Miyauchi S."/>
            <person name="Serrano A."/>
            <person name="Linde D."/>
            <person name="Babiker R."/>
            <person name="Drula E."/>
            <person name="Ayuso-Fernandez I."/>
            <person name="Pacheco R."/>
            <person name="Padilla G."/>
            <person name="Ferreira P."/>
            <person name="Barriuso J."/>
            <person name="Kellner H."/>
            <person name="Castanera R."/>
            <person name="Alfaro M."/>
            <person name="Ramirez L."/>
            <person name="Pisabarro A.G."/>
            <person name="Kuo A."/>
            <person name="Tritt A."/>
            <person name="Lipzen A."/>
            <person name="He G."/>
            <person name="Yan M."/>
            <person name="Ng V."/>
            <person name="Cullen D."/>
            <person name="Martin F."/>
            <person name="Rosso M.-N."/>
            <person name="Henrissat B."/>
            <person name="Hibbett D."/>
            <person name="Martinez A.T."/>
            <person name="Grigoriev I.V."/>
        </authorList>
    </citation>
    <scope>NUCLEOTIDE SEQUENCE</scope>
    <source>
        <strain evidence="5">CBS 506.95</strain>
    </source>
</reference>
<dbReference type="Proteomes" id="UP000807306">
    <property type="component" value="Unassembled WGS sequence"/>
</dbReference>
<evidence type="ECO:0000256" key="2">
    <source>
        <dbReference type="ARBA" id="ARBA00022833"/>
    </source>
</evidence>
<dbReference type="EMBL" id="MU157830">
    <property type="protein sequence ID" value="KAF9533011.1"/>
    <property type="molecule type" value="Genomic_DNA"/>
</dbReference>
<feature type="compositionally biased region" description="Basic residues" evidence="3">
    <location>
        <begin position="198"/>
        <end position="212"/>
    </location>
</feature>
<name>A0A9P6JU21_9AGAR</name>